<organism evidence="2 3">
    <name type="scientific">Penicillium concentricum</name>
    <dbReference type="NCBI Taxonomy" id="293559"/>
    <lineage>
        <taxon>Eukaryota</taxon>
        <taxon>Fungi</taxon>
        <taxon>Dikarya</taxon>
        <taxon>Ascomycota</taxon>
        <taxon>Pezizomycotina</taxon>
        <taxon>Eurotiomycetes</taxon>
        <taxon>Eurotiomycetidae</taxon>
        <taxon>Eurotiales</taxon>
        <taxon>Aspergillaceae</taxon>
        <taxon>Penicillium</taxon>
    </lineage>
</organism>
<keyword evidence="3" id="KW-1185">Reference proteome</keyword>
<keyword evidence="1" id="KW-1133">Transmembrane helix</keyword>
<evidence type="ECO:0000256" key="1">
    <source>
        <dbReference type="SAM" id="Phobius"/>
    </source>
</evidence>
<name>A0A9W9SS75_9EURO</name>
<sequence>MDGLIFFVVFPMVDIPLISWAAAWIKLLLARLHVWMIRRTFNALKRDIETWETKMFVWANEFRELKKQLNMEMAASPAWENRLHAIQRDRPTPVQAMFVHDETERLKARTRWFRHKLILLLKERKSLLAMRMNHLERLGILEQSINLFRLANSTVYRGVLLVTDDHA</sequence>
<dbReference type="RefSeq" id="XP_056583403.1">
    <property type="nucleotide sequence ID" value="XM_056719268.1"/>
</dbReference>
<feature type="transmembrane region" description="Helical" evidence="1">
    <location>
        <begin position="6"/>
        <end position="29"/>
    </location>
</feature>
<evidence type="ECO:0000313" key="3">
    <source>
        <dbReference type="Proteomes" id="UP001147752"/>
    </source>
</evidence>
<dbReference type="AlphaFoldDB" id="A0A9W9SS75"/>
<dbReference type="GeneID" id="81458451"/>
<evidence type="ECO:0000313" key="2">
    <source>
        <dbReference type="EMBL" id="KAJ5383627.1"/>
    </source>
</evidence>
<accession>A0A9W9SS75</accession>
<reference evidence="2" key="1">
    <citation type="submission" date="2022-12" db="EMBL/GenBank/DDBJ databases">
        <authorList>
            <person name="Petersen C."/>
        </authorList>
    </citation>
    <scope>NUCLEOTIDE SEQUENCE</scope>
    <source>
        <strain evidence="2">IBT 3081</strain>
    </source>
</reference>
<reference evidence="2" key="2">
    <citation type="journal article" date="2023" name="IMA Fungus">
        <title>Comparative genomic study of the Penicillium genus elucidates a diverse pangenome and 15 lateral gene transfer events.</title>
        <authorList>
            <person name="Petersen C."/>
            <person name="Sorensen T."/>
            <person name="Nielsen M.R."/>
            <person name="Sondergaard T.E."/>
            <person name="Sorensen J.L."/>
            <person name="Fitzpatrick D.A."/>
            <person name="Frisvad J.C."/>
            <person name="Nielsen K.L."/>
        </authorList>
    </citation>
    <scope>NUCLEOTIDE SEQUENCE</scope>
    <source>
        <strain evidence="2">IBT 3081</strain>
    </source>
</reference>
<dbReference type="EMBL" id="JAPZBT010000001">
    <property type="protein sequence ID" value="KAJ5383627.1"/>
    <property type="molecule type" value="Genomic_DNA"/>
</dbReference>
<protein>
    <submittedName>
        <fullName evidence="2">Uncharacterized protein</fullName>
    </submittedName>
</protein>
<keyword evidence="1" id="KW-0472">Membrane</keyword>
<keyword evidence="1" id="KW-0812">Transmembrane</keyword>
<dbReference type="OrthoDB" id="4365130at2759"/>
<dbReference type="Proteomes" id="UP001147752">
    <property type="component" value="Unassembled WGS sequence"/>
</dbReference>
<gene>
    <name evidence="2" type="ORF">N7517_001538</name>
</gene>
<comment type="caution">
    <text evidence="2">The sequence shown here is derived from an EMBL/GenBank/DDBJ whole genome shotgun (WGS) entry which is preliminary data.</text>
</comment>
<proteinExistence type="predicted"/>